<feature type="compositionally biased region" description="Polar residues" evidence="1">
    <location>
        <begin position="144"/>
        <end position="159"/>
    </location>
</feature>
<gene>
    <name evidence="3" type="ORF">HYN46_05185</name>
</gene>
<dbReference type="OrthoDB" id="5405606at2"/>
<dbReference type="KEGG" id="mbah:HYN46_05185"/>
<sequence length="497" mass="54991">MNKMKMADSRFQDQSATRKRIFIACFTGFLVSSFVDAETAPIHVRIPIQIVNAASASNSGIQKVDLPLNVIALLNRHSNHDDRNYQVLDANRHVMPIRIKTPMEPAQEEEVTLRAYHWPAQAPMTSNDAARLEFQLSDGQTQATVTLPSNSSSNAQPKQLEQAGHGKDQKWLLAMPVQANQPIDKTSDVRKITLLWPKSALSMDATLEGSDDLVSWSQVATASLLETAEPAADDRQLKQSSIQVSEQYRYWRLSLSAPLALTGANLTVVVPEKNVLQTQNVVFQPNNQQSSSQQTSAQISEWLLDLPIPVAASAVKFSIPENQVWSLSLSALLPTQKGNRHAVDKWQLLTQQSLHHWKNPPVGQEAVKDTLWLADQSATDLDQSLLKAVSWKLQGTGPRTAPLPATIYGPTQALYFLAQGQAPYHLEINSPTDNNLLDSDLPVDLPEAQAAQLGAIQIIPQTIPWRRYGLWSILVIIVTGLGFAAWRLIRGLDRQTD</sequence>
<dbReference type="EMBL" id="CP031222">
    <property type="protein sequence ID" value="AXI02283.1"/>
    <property type="molecule type" value="Genomic_DNA"/>
</dbReference>
<dbReference type="AlphaFoldDB" id="A0A345P4S4"/>
<evidence type="ECO:0000313" key="3">
    <source>
        <dbReference type="EMBL" id="AXI02283.1"/>
    </source>
</evidence>
<evidence type="ECO:0000256" key="2">
    <source>
        <dbReference type="SAM" id="Phobius"/>
    </source>
</evidence>
<reference evidence="3 4" key="1">
    <citation type="submission" date="2018-07" db="EMBL/GenBank/DDBJ databases">
        <title>Genome sequencing of Moraxellaceae gen. HYN0046.</title>
        <authorList>
            <person name="Kim M."/>
            <person name="Yi H."/>
        </authorList>
    </citation>
    <scope>NUCLEOTIDE SEQUENCE [LARGE SCALE GENOMIC DNA]</scope>
    <source>
        <strain evidence="3 4">HYN0046</strain>
    </source>
</reference>
<keyword evidence="2" id="KW-0812">Transmembrane</keyword>
<proteinExistence type="predicted"/>
<accession>A0A345P4S4</accession>
<dbReference type="RefSeq" id="WP_114898393.1">
    <property type="nucleotide sequence ID" value="NZ_CP031222.1"/>
</dbReference>
<dbReference type="InterPro" id="IPR025060">
    <property type="entry name" value="DUF3999"/>
</dbReference>
<dbReference type="Pfam" id="PF13163">
    <property type="entry name" value="DUF3999"/>
    <property type="match status" value="1"/>
</dbReference>
<organism evidence="3 4">
    <name type="scientific">Aquirhabdus parva</name>
    <dbReference type="NCBI Taxonomy" id="2283318"/>
    <lineage>
        <taxon>Bacteria</taxon>
        <taxon>Pseudomonadati</taxon>
        <taxon>Pseudomonadota</taxon>
        <taxon>Gammaproteobacteria</taxon>
        <taxon>Moraxellales</taxon>
        <taxon>Moraxellaceae</taxon>
        <taxon>Aquirhabdus</taxon>
    </lineage>
</organism>
<keyword evidence="2" id="KW-1133">Transmembrane helix</keyword>
<name>A0A345P4S4_9GAMM</name>
<evidence type="ECO:0000313" key="4">
    <source>
        <dbReference type="Proteomes" id="UP000253940"/>
    </source>
</evidence>
<feature type="transmembrane region" description="Helical" evidence="2">
    <location>
        <begin position="468"/>
        <end position="489"/>
    </location>
</feature>
<keyword evidence="2" id="KW-0472">Membrane</keyword>
<feature type="region of interest" description="Disordered" evidence="1">
    <location>
        <begin position="144"/>
        <end position="165"/>
    </location>
</feature>
<dbReference type="Proteomes" id="UP000253940">
    <property type="component" value="Chromosome"/>
</dbReference>
<keyword evidence="4" id="KW-1185">Reference proteome</keyword>
<evidence type="ECO:0000256" key="1">
    <source>
        <dbReference type="SAM" id="MobiDB-lite"/>
    </source>
</evidence>
<protein>
    <submittedName>
        <fullName evidence="3">DUF3999 family protein</fullName>
    </submittedName>
</protein>